<dbReference type="SUPFAM" id="SSF46955">
    <property type="entry name" value="Putative DNA-binding domain"/>
    <property type="match status" value="1"/>
</dbReference>
<evidence type="ECO:0000256" key="1">
    <source>
        <dbReference type="ARBA" id="ARBA00023015"/>
    </source>
</evidence>
<dbReference type="PANTHER" id="PTHR30204">
    <property type="entry name" value="REDOX-CYCLING DRUG-SENSING TRANSCRIPTIONAL ACTIVATOR SOXR"/>
    <property type="match status" value="1"/>
</dbReference>
<dbReference type="RefSeq" id="WP_099349507.1">
    <property type="nucleotide sequence ID" value="NZ_AP023326.1"/>
</dbReference>
<dbReference type="SMART" id="SM00422">
    <property type="entry name" value="HTH_MERR"/>
    <property type="match status" value="1"/>
</dbReference>
<dbReference type="InterPro" id="IPR009061">
    <property type="entry name" value="DNA-bd_dom_put_sf"/>
</dbReference>
<dbReference type="Gene3D" id="1.10.1660.10">
    <property type="match status" value="1"/>
</dbReference>
<dbReference type="InterPro" id="IPR000551">
    <property type="entry name" value="MerR-type_HTH_dom"/>
</dbReference>
<dbReference type="PANTHER" id="PTHR30204:SF94">
    <property type="entry name" value="HEAVY METAL-DEPENDENT TRANSCRIPTIONAL REGULATOR HI_0293-RELATED"/>
    <property type="match status" value="1"/>
</dbReference>
<gene>
    <name evidence="5" type="ORF">AAJCM20276_21550</name>
</gene>
<accession>A0A6S6PLJ0</accession>
<evidence type="ECO:0000259" key="4">
    <source>
        <dbReference type="PROSITE" id="PS50937"/>
    </source>
</evidence>
<dbReference type="GO" id="GO:0003700">
    <property type="term" value="F:DNA-binding transcription factor activity"/>
    <property type="evidence" value="ECO:0007669"/>
    <property type="project" value="InterPro"/>
</dbReference>
<dbReference type="Pfam" id="PF13411">
    <property type="entry name" value="MerR_1"/>
    <property type="match status" value="1"/>
</dbReference>
<reference evidence="5 6" key="1">
    <citation type="submission" date="2020-07" db="EMBL/GenBank/DDBJ databases">
        <title>Complete Genome Sequence of an acetic acid bacterium, Acetobacter aceti JCM20276.</title>
        <authorList>
            <person name="Hirose Y."/>
            <person name="Mihara H."/>
        </authorList>
    </citation>
    <scope>NUCLEOTIDE SEQUENCE [LARGE SCALE GENOMIC DNA]</scope>
    <source>
        <strain evidence="5 6">JCM20276</strain>
    </source>
</reference>
<evidence type="ECO:0000256" key="2">
    <source>
        <dbReference type="ARBA" id="ARBA00023125"/>
    </source>
</evidence>
<keyword evidence="2" id="KW-0238">DNA-binding</keyword>
<keyword evidence="3" id="KW-0804">Transcription</keyword>
<proteinExistence type="predicted"/>
<evidence type="ECO:0000313" key="6">
    <source>
        <dbReference type="Proteomes" id="UP000515220"/>
    </source>
</evidence>
<dbReference type="PROSITE" id="PS00552">
    <property type="entry name" value="HTH_MERR_1"/>
    <property type="match status" value="1"/>
</dbReference>
<protein>
    <submittedName>
        <fullName evidence="5">Transcriptional regulator</fullName>
    </submittedName>
</protein>
<dbReference type="Proteomes" id="UP000515220">
    <property type="component" value="Chromosome"/>
</dbReference>
<dbReference type="EMBL" id="AP023326">
    <property type="protein sequence ID" value="BCI67531.1"/>
    <property type="molecule type" value="Genomic_DNA"/>
</dbReference>
<feature type="domain" description="HTH merR-type" evidence="4">
    <location>
        <begin position="1"/>
        <end position="69"/>
    </location>
</feature>
<keyword evidence="1" id="KW-0805">Transcription regulation</keyword>
<dbReference type="InterPro" id="IPR047057">
    <property type="entry name" value="MerR_fam"/>
</dbReference>
<dbReference type="AlphaFoldDB" id="A0A6S6PLJ0"/>
<organism evidence="5 6">
    <name type="scientific">Acetobacter aceti</name>
    <dbReference type="NCBI Taxonomy" id="435"/>
    <lineage>
        <taxon>Bacteria</taxon>
        <taxon>Pseudomonadati</taxon>
        <taxon>Pseudomonadota</taxon>
        <taxon>Alphaproteobacteria</taxon>
        <taxon>Acetobacterales</taxon>
        <taxon>Acetobacteraceae</taxon>
        <taxon>Acetobacter</taxon>
        <taxon>Acetobacter subgen. Acetobacter</taxon>
    </lineage>
</organism>
<dbReference type="GO" id="GO:0003677">
    <property type="term" value="F:DNA binding"/>
    <property type="evidence" value="ECO:0007669"/>
    <property type="project" value="UniProtKB-KW"/>
</dbReference>
<evidence type="ECO:0000313" key="5">
    <source>
        <dbReference type="EMBL" id="BCI67531.1"/>
    </source>
</evidence>
<dbReference type="PRINTS" id="PR00040">
    <property type="entry name" value="HTHMERR"/>
</dbReference>
<sequence>MRIGELAQKSGLTTSKIRFYERIGLLKAVDRRSNGYRTYSSQAVTILGLITTAQKAGFTLDEIRTLLPSDLTHWDHAALTGALTRKVADIEALQARLAQSKAHLLRLIEDIEARPEDMDCATNAHRILTNVLGESTEDLDITSDGVRLLDKADRRQSISPDLRKKAVSR</sequence>
<name>A0A6S6PLJ0_ACEAC</name>
<evidence type="ECO:0000256" key="3">
    <source>
        <dbReference type="ARBA" id="ARBA00023163"/>
    </source>
</evidence>
<dbReference type="PROSITE" id="PS50937">
    <property type="entry name" value="HTH_MERR_2"/>
    <property type="match status" value="1"/>
</dbReference>